<name>A0A0E9R0H7_ANGAN</name>
<protein>
    <submittedName>
        <fullName evidence="1">Uncharacterized protein</fullName>
    </submittedName>
</protein>
<reference evidence="1" key="2">
    <citation type="journal article" date="2015" name="Fish Shellfish Immunol.">
        <title>Early steps in the European eel (Anguilla anguilla)-Vibrio vulnificus interaction in the gills: Role of the RtxA13 toxin.</title>
        <authorList>
            <person name="Callol A."/>
            <person name="Pajuelo D."/>
            <person name="Ebbesson L."/>
            <person name="Teles M."/>
            <person name="MacKenzie S."/>
            <person name="Amaro C."/>
        </authorList>
    </citation>
    <scope>NUCLEOTIDE SEQUENCE</scope>
</reference>
<sequence>MCHNSYRGAQPLRPIVLPHLPRCGKRKTESSVHNFSFSSNF</sequence>
<dbReference type="AlphaFoldDB" id="A0A0E9R0H7"/>
<proteinExistence type="predicted"/>
<evidence type="ECO:0000313" key="1">
    <source>
        <dbReference type="EMBL" id="JAH22624.1"/>
    </source>
</evidence>
<dbReference type="EMBL" id="GBXM01085953">
    <property type="protein sequence ID" value="JAH22624.1"/>
    <property type="molecule type" value="Transcribed_RNA"/>
</dbReference>
<accession>A0A0E9R0H7</accession>
<organism evidence="1">
    <name type="scientific">Anguilla anguilla</name>
    <name type="common">European freshwater eel</name>
    <name type="synonym">Muraena anguilla</name>
    <dbReference type="NCBI Taxonomy" id="7936"/>
    <lineage>
        <taxon>Eukaryota</taxon>
        <taxon>Metazoa</taxon>
        <taxon>Chordata</taxon>
        <taxon>Craniata</taxon>
        <taxon>Vertebrata</taxon>
        <taxon>Euteleostomi</taxon>
        <taxon>Actinopterygii</taxon>
        <taxon>Neopterygii</taxon>
        <taxon>Teleostei</taxon>
        <taxon>Anguilliformes</taxon>
        <taxon>Anguillidae</taxon>
        <taxon>Anguilla</taxon>
    </lineage>
</organism>
<reference evidence="1" key="1">
    <citation type="submission" date="2014-11" db="EMBL/GenBank/DDBJ databases">
        <authorList>
            <person name="Amaro Gonzalez C."/>
        </authorList>
    </citation>
    <scope>NUCLEOTIDE SEQUENCE</scope>
</reference>